<name>A0AAW0KJ29_QUESU</name>
<keyword evidence="1" id="KW-0812">Transmembrane</keyword>
<gene>
    <name evidence="2" type="ORF">CFP56_019467</name>
</gene>
<dbReference type="EMBL" id="PKMF04000303">
    <property type="protein sequence ID" value="KAK7838606.1"/>
    <property type="molecule type" value="Genomic_DNA"/>
</dbReference>
<evidence type="ECO:0000313" key="3">
    <source>
        <dbReference type="Proteomes" id="UP000237347"/>
    </source>
</evidence>
<accession>A0AAW0KJ29</accession>
<dbReference type="AlphaFoldDB" id="A0AAW0KJ29"/>
<proteinExistence type="predicted"/>
<dbReference type="Proteomes" id="UP000237347">
    <property type="component" value="Unassembled WGS sequence"/>
</dbReference>
<keyword evidence="1" id="KW-0472">Membrane</keyword>
<keyword evidence="1" id="KW-1133">Transmembrane helix</keyword>
<keyword evidence="3" id="KW-1185">Reference proteome</keyword>
<sequence>MHCTDSRSRLCLTSQSKLLTSWQFKLKPLLFISLILFTLLPLCLHLYLFSLDHSGQCQWLQNLKELESLLNSLASPTPMITSNLGYV</sequence>
<organism evidence="2 3">
    <name type="scientific">Quercus suber</name>
    <name type="common">Cork oak</name>
    <dbReference type="NCBI Taxonomy" id="58331"/>
    <lineage>
        <taxon>Eukaryota</taxon>
        <taxon>Viridiplantae</taxon>
        <taxon>Streptophyta</taxon>
        <taxon>Embryophyta</taxon>
        <taxon>Tracheophyta</taxon>
        <taxon>Spermatophyta</taxon>
        <taxon>Magnoliopsida</taxon>
        <taxon>eudicotyledons</taxon>
        <taxon>Gunneridae</taxon>
        <taxon>Pentapetalae</taxon>
        <taxon>rosids</taxon>
        <taxon>fabids</taxon>
        <taxon>Fagales</taxon>
        <taxon>Fagaceae</taxon>
        <taxon>Quercus</taxon>
    </lineage>
</organism>
<evidence type="ECO:0000256" key="1">
    <source>
        <dbReference type="SAM" id="Phobius"/>
    </source>
</evidence>
<evidence type="ECO:0000313" key="2">
    <source>
        <dbReference type="EMBL" id="KAK7838606.1"/>
    </source>
</evidence>
<protein>
    <submittedName>
        <fullName evidence="2">Uncharacterized protein</fullName>
    </submittedName>
</protein>
<feature type="transmembrane region" description="Helical" evidence="1">
    <location>
        <begin position="29"/>
        <end position="49"/>
    </location>
</feature>
<comment type="caution">
    <text evidence="2">The sequence shown here is derived from an EMBL/GenBank/DDBJ whole genome shotgun (WGS) entry which is preliminary data.</text>
</comment>
<reference evidence="2 3" key="1">
    <citation type="journal article" date="2018" name="Sci. Data">
        <title>The draft genome sequence of cork oak.</title>
        <authorList>
            <person name="Ramos A.M."/>
            <person name="Usie A."/>
            <person name="Barbosa P."/>
            <person name="Barros P.M."/>
            <person name="Capote T."/>
            <person name="Chaves I."/>
            <person name="Simoes F."/>
            <person name="Abreu I."/>
            <person name="Carrasquinho I."/>
            <person name="Faro C."/>
            <person name="Guimaraes J.B."/>
            <person name="Mendonca D."/>
            <person name="Nobrega F."/>
            <person name="Rodrigues L."/>
            <person name="Saibo N.J.M."/>
            <person name="Varela M.C."/>
            <person name="Egas C."/>
            <person name="Matos J."/>
            <person name="Miguel C.M."/>
            <person name="Oliveira M.M."/>
            <person name="Ricardo C.P."/>
            <person name="Goncalves S."/>
        </authorList>
    </citation>
    <scope>NUCLEOTIDE SEQUENCE [LARGE SCALE GENOMIC DNA]</scope>
    <source>
        <strain evidence="3">cv. HL8</strain>
    </source>
</reference>